<evidence type="ECO:0000313" key="1">
    <source>
        <dbReference type="EMBL" id="KIW70702.1"/>
    </source>
</evidence>
<dbReference type="AlphaFoldDB" id="A0A0D2E8R1"/>
<organism evidence="1 2">
    <name type="scientific">Phialophora macrospora</name>
    <dbReference type="NCBI Taxonomy" id="1851006"/>
    <lineage>
        <taxon>Eukaryota</taxon>
        <taxon>Fungi</taxon>
        <taxon>Dikarya</taxon>
        <taxon>Ascomycota</taxon>
        <taxon>Pezizomycotina</taxon>
        <taxon>Eurotiomycetes</taxon>
        <taxon>Chaetothyriomycetidae</taxon>
        <taxon>Chaetothyriales</taxon>
        <taxon>Herpotrichiellaceae</taxon>
        <taxon>Phialophora</taxon>
    </lineage>
</organism>
<protein>
    <recommendedName>
        <fullName evidence="3">ABM domain-containing protein</fullName>
    </recommendedName>
</protein>
<keyword evidence="2" id="KW-1185">Reference proteome</keyword>
<dbReference type="EMBL" id="KN846957">
    <property type="protein sequence ID" value="KIW70702.1"/>
    <property type="molecule type" value="Genomic_DNA"/>
</dbReference>
<proteinExistence type="predicted"/>
<reference evidence="1 2" key="1">
    <citation type="submission" date="2015-01" db="EMBL/GenBank/DDBJ databases">
        <title>The Genome Sequence of Capronia semiimmersa CBS27337.</title>
        <authorList>
            <consortium name="The Broad Institute Genomics Platform"/>
            <person name="Cuomo C."/>
            <person name="de Hoog S."/>
            <person name="Gorbushina A."/>
            <person name="Stielow B."/>
            <person name="Teixiera M."/>
            <person name="Abouelleil A."/>
            <person name="Chapman S.B."/>
            <person name="Priest M."/>
            <person name="Young S.K."/>
            <person name="Wortman J."/>
            <person name="Nusbaum C."/>
            <person name="Birren B."/>
        </authorList>
    </citation>
    <scope>NUCLEOTIDE SEQUENCE [LARGE SCALE GENOMIC DNA]</scope>
    <source>
        <strain evidence="1 2">CBS 27337</strain>
    </source>
</reference>
<evidence type="ECO:0008006" key="3">
    <source>
        <dbReference type="Google" id="ProtNLM"/>
    </source>
</evidence>
<gene>
    <name evidence="1" type="ORF">PV04_02947</name>
</gene>
<evidence type="ECO:0000313" key="2">
    <source>
        <dbReference type="Proteomes" id="UP000054266"/>
    </source>
</evidence>
<dbReference type="HOGENOM" id="CLU_098382_0_0_1"/>
<name>A0A0D2E8R1_9EURO</name>
<dbReference type="Proteomes" id="UP000054266">
    <property type="component" value="Unassembled WGS sequence"/>
</dbReference>
<accession>A0A0D2E8R1</accession>
<sequence length="250" mass="27921">MATISQIVRFVLPPSKTKASEFLKLRQHLAKSNGIRDQFFGYIIPVEGAGLRVRDDEMCWVIQWAQTSYSSVTASSQLKSQLHDLVSPNDTEATDATEARSLVFSFPDNEVPELDKALTAPISEFAIINLSPTTPKSDISFSHSMNKTFTDCYLAEGFRGGGWSYALNTNDTNGTVAATPAEAEEVLLEAEKRRLACYYLGWESIEHHHAYARTALFAEEVDKLAPHFAPGTGAWYVRFERHRDTQITSH</sequence>